<name>A0AAV1RQB9_9ROSI</name>
<accession>A0AAV1RQB9</accession>
<dbReference type="AlphaFoldDB" id="A0AAV1RQB9"/>
<organism evidence="5 6">
    <name type="scientific">Dovyalis caffra</name>
    <dbReference type="NCBI Taxonomy" id="77055"/>
    <lineage>
        <taxon>Eukaryota</taxon>
        <taxon>Viridiplantae</taxon>
        <taxon>Streptophyta</taxon>
        <taxon>Embryophyta</taxon>
        <taxon>Tracheophyta</taxon>
        <taxon>Spermatophyta</taxon>
        <taxon>Magnoliopsida</taxon>
        <taxon>eudicotyledons</taxon>
        <taxon>Gunneridae</taxon>
        <taxon>Pentapetalae</taxon>
        <taxon>rosids</taxon>
        <taxon>fabids</taxon>
        <taxon>Malpighiales</taxon>
        <taxon>Salicaceae</taxon>
        <taxon>Flacourtieae</taxon>
        <taxon>Dovyalis</taxon>
    </lineage>
</organism>
<dbReference type="FunFam" id="3.90.1410.10:FF:000012">
    <property type="entry name" value="Protein SET DOMAIN GROUP 40"/>
    <property type="match status" value="1"/>
</dbReference>
<gene>
    <name evidence="5" type="ORF">DCAF_LOCUS13942</name>
</gene>
<dbReference type="PANTHER" id="PTHR13271">
    <property type="entry name" value="UNCHARACTERIZED PUTATIVE METHYLTRANSFERASE"/>
    <property type="match status" value="1"/>
</dbReference>
<dbReference type="InterPro" id="IPR036464">
    <property type="entry name" value="Rubisco_LSMT_subst-bd_sf"/>
</dbReference>
<evidence type="ECO:0000256" key="2">
    <source>
        <dbReference type="ARBA" id="ARBA00022679"/>
    </source>
</evidence>
<dbReference type="Gene3D" id="3.90.1420.10">
    <property type="entry name" value="Rubisco LSMT, substrate-binding domain"/>
    <property type="match status" value="1"/>
</dbReference>
<reference evidence="5 6" key="1">
    <citation type="submission" date="2024-01" db="EMBL/GenBank/DDBJ databases">
        <authorList>
            <person name="Waweru B."/>
        </authorList>
    </citation>
    <scope>NUCLEOTIDE SEQUENCE [LARGE SCALE GENOMIC DNA]</scope>
</reference>
<dbReference type="EMBL" id="CAWUPB010001156">
    <property type="protein sequence ID" value="CAK7338894.1"/>
    <property type="molecule type" value="Genomic_DNA"/>
</dbReference>
<dbReference type="GO" id="GO:0032259">
    <property type="term" value="P:methylation"/>
    <property type="evidence" value="ECO:0007669"/>
    <property type="project" value="UniProtKB-KW"/>
</dbReference>
<dbReference type="Gene3D" id="3.90.1410.10">
    <property type="entry name" value="set domain protein methyltransferase, domain 1"/>
    <property type="match status" value="1"/>
</dbReference>
<keyword evidence="6" id="KW-1185">Reference proteome</keyword>
<dbReference type="GO" id="GO:0016279">
    <property type="term" value="F:protein-lysine N-methyltransferase activity"/>
    <property type="evidence" value="ECO:0007669"/>
    <property type="project" value="TreeGrafter"/>
</dbReference>
<dbReference type="Proteomes" id="UP001314170">
    <property type="component" value="Unassembled WGS sequence"/>
</dbReference>
<keyword evidence="3" id="KW-0949">S-adenosyl-L-methionine</keyword>
<dbReference type="Pfam" id="PF09273">
    <property type="entry name" value="Rubis-subs-bind"/>
    <property type="match status" value="1"/>
</dbReference>
<keyword evidence="2" id="KW-0808">Transferase</keyword>
<dbReference type="InterPro" id="IPR046341">
    <property type="entry name" value="SET_dom_sf"/>
</dbReference>
<evidence type="ECO:0000256" key="3">
    <source>
        <dbReference type="ARBA" id="ARBA00022691"/>
    </source>
</evidence>
<dbReference type="InterPro" id="IPR050600">
    <property type="entry name" value="SETD3_SETD6_MTase"/>
</dbReference>
<keyword evidence="1" id="KW-0489">Methyltransferase</keyword>
<dbReference type="InterPro" id="IPR015353">
    <property type="entry name" value="Rubisco_LSMT_subst-bd"/>
</dbReference>
<comment type="caution">
    <text evidence="5">The sequence shown here is derived from an EMBL/GenBank/DDBJ whole genome shotgun (WGS) entry which is preliminary data.</text>
</comment>
<evidence type="ECO:0000313" key="5">
    <source>
        <dbReference type="EMBL" id="CAK7338894.1"/>
    </source>
</evidence>
<sequence length="511" mass="57659">MGGAEQEESFERFLKWAANLGISDCPTNLSHHSQKPTSCLGHSLTVSQFPDAGRRGLGAARDIKKGELVLRVPKSVLITRASLLKDEKLCSVVNYKTYSSLSPTQILAVCLLYEMGKGRSSWWYPYFMHLPRSYDILASFSEFEMQALQVDDAIWTTEKAVSKAKSEWKEANLLMEALKLKPQLLTFRAWVWASATISSRALHIPWDEAGCLCPVGDLFNYAAPGEESNDLENVEHLVNASSLEDTSLSNGETTDDLAGDQVDIRSERLTDGGFDENMAAYCFYARKNYKKGNQVLLGYGTYTNLELLEHYGFLLKENPNDKVFIPLEPSMYSFVSWPKYSMYIHQDGKPSFTLLSALRVWATPPNHRRSISHLAYSGSQLSADNEISVLKWMLKNCIVILNNLPTIIEEDSLLLSTIDEIENFHNPMELRKLLCASGGEVCAFLEGSDLQKGKNGSELMFSGKTKRVIERWRLAVQWRIRYKKILNDCISYCTETINSLSSQNISPMRTK</sequence>
<evidence type="ECO:0000259" key="4">
    <source>
        <dbReference type="PROSITE" id="PS50280"/>
    </source>
</evidence>
<dbReference type="SUPFAM" id="SSF81822">
    <property type="entry name" value="RuBisCo LSMT C-terminal, substrate-binding domain"/>
    <property type="match status" value="1"/>
</dbReference>
<protein>
    <recommendedName>
        <fullName evidence="4">SET domain-containing protein</fullName>
    </recommendedName>
</protein>
<dbReference type="InterPro" id="IPR001214">
    <property type="entry name" value="SET_dom"/>
</dbReference>
<evidence type="ECO:0000256" key="1">
    <source>
        <dbReference type="ARBA" id="ARBA00022603"/>
    </source>
</evidence>
<feature type="domain" description="SET" evidence="4">
    <location>
        <begin position="42"/>
        <end position="300"/>
    </location>
</feature>
<dbReference type="PROSITE" id="PS50280">
    <property type="entry name" value="SET"/>
    <property type="match status" value="1"/>
</dbReference>
<proteinExistence type="predicted"/>
<dbReference type="SUPFAM" id="SSF82199">
    <property type="entry name" value="SET domain"/>
    <property type="match status" value="1"/>
</dbReference>
<evidence type="ECO:0000313" key="6">
    <source>
        <dbReference type="Proteomes" id="UP001314170"/>
    </source>
</evidence>
<dbReference type="CDD" id="cd10527">
    <property type="entry name" value="SET_LSMT"/>
    <property type="match status" value="1"/>
</dbReference>
<dbReference type="PANTHER" id="PTHR13271:SF91">
    <property type="entry name" value="PROTEIN SET DOMAIN GROUP 40"/>
    <property type="match status" value="1"/>
</dbReference>